<accession>A0AAV1Q158</accession>
<keyword evidence="3" id="KW-1185">Reference proteome</keyword>
<keyword evidence="1" id="KW-0732">Signal</keyword>
<comment type="caution">
    <text evidence="2">The sequence shown here is derived from an EMBL/GenBank/DDBJ whole genome shotgun (WGS) entry which is preliminary data.</text>
</comment>
<evidence type="ECO:0000313" key="3">
    <source>
        <dbReference type="Proteomes" id="UP001314229"/>
    </source>
</evidence>
<dbReference type="AlphaFoldDB" id="A0AAV1Q158"/>
<reference evidence="2 3" key="1">
    <citation type="submission" date="2024-01" db="EMBL/GenBank/DDBJ databases">
        <authorList>
            <person name="Alioto T."/>
            <person name="Alioto T."/>
            <person name="Gomez Garrido J."/>
        </authorList>
    </citation>
    <scope>NUCLEOTIDE SEQUENCE [LARGE SCALE GENOMIC DNA]</scope>
</reference>
<proteinExistence type="predicted"/>
<name>A0AAV1Q158_SCOSC</name>
<organism evidence="2 3">
    <name type="scientific">Scomber scombrus</name>
    <name type="common">Atlantic mackerel</name>
    <name type="synonym">Scomber vernalis</name>
    <dbReference type="NCBI Taxonomy" id="13677"/>
    <lineage>
        <taxon>Eukaryota</taxon>
        <taxon>Metazoa</taxon>
        <taxon>Chordata</taxon>
        <taxon>Craniata</taxon>
        <taxon>Vertebrata</taxon>
        <taxon>Euteleostomi</taxon>
        <taxon>Actinopterygii</taxon>
        <taxon>Neopterygii</taxon>
        <taxon>Teleostei</taxon>
        <taxon>Neoteleostei</taxon>
        <taxon>Acanthomorphata</taxon>
        <taxon>Pelagiaria</taxon>
        <taxon>Scombriformes</taxon>
        <taxon>Scombridae</taxon>
        <taxon>Scomber</taxon>
    </lineage>
</organism>
<evidence type="ECO:0000256" key="1">
    <source>
        <dbReference type="SAM" id="SignalP"/>
    </source>
</evidence>
<evidence type="ECO:0000313" key="2">
    <source>
        <dbReference type="EMBL" id="CAK6977726.1"/>
    </source>
</evidence>
<protein>
    <recommendedName>
        <fullName evidence="4">Secreted protein</fullName>
    </recommendedName>
</protein>
<dbReference type="Proteomes" id="UP001314229">
    <property type="component" value="Unassembled WGS sequence"/>
</dbReference>
<feature type="chain" id="PRO_5043942813" description="Secreted protein" evidence="1">
    <location>
        <begin position="18"/>
        <end position="110"/>
    </location>
</feature>
<evidence type="ECO:0008006" key="4">
    <source>
        <dbReference type="Google" id="ProtNLM"/>
    </source>
</evidence>
<feature type="signal peptide" evidence="1">
    <location>
        <begin position="1"/>
        <end position="17"/>
    </location>
</feature>
<dbReference type="EMBL" id="CAWUFR010000426">
    <property type="protein sequence ID" value="CAK6977726.1"/>
    <property type="molecule type" value="Genomic_DNA"/>
</dbReference>
<gene>
    <name evidence="2" type="ORF">FSCOSCO3_A003384</name>
</gene>
<sequence>MPPCLTCLPALLPLAAAKLVRSLLYAPLSSLDEDQTFQQALRQLNHHQDVWSGFPLPAVGRFKNSDVIIEKQSQINELFPFRRCFDDTQDRSVGRSEQPVVVRSLNSHFS</sequence>